<evidence type="ECO:0000256" key="4">
    <source>
        <dbReference type="ARBA" id="ARBA00022679"/>
    </source>
</evidence>
<comment type="catalytic activity">
    <reaction evidence="1">
        <text>ATP + protein L-histidine = ADP + protein N-phospho-L-histidine.</text>
        <dbReference type="EC" id="2.7.13.3"/>
    </reaction>
</comment>
<sequence>MRLSRAVLIDVILTIGEVIGLCITVSVAREPRSRPVDLGAYILAALIALPIPLHRRWPLGVLLASSALLFVYYSSGYPGFSPTYALSVQLCFAALAGKWRWATGITVFYLIAGYIVTLALKDESVMQTLSDSLPQVTLLAGIILFGEYARSRRELAAETRERLRQAEESREREAARRVAEERLRIARELHDTVAHSMATITVQAGSALHLLGDGDDGSRAALSAIRTTGKEALAEIRATLGMLRDGTGGATGAAAFIEHGLARLPALFEAMRAAGLTVDVHSSGTGTLAAEADHAAYRIVQESLTNVLRHAGPSAEARVTLTYGDRELLVEVTDDGAGPSEGMCPGNGLNGMRERAEAMGGAFTTGRGSAGGFTVSARLPALEASGAPDDAVTGAAPPGSEGV</sequence>
<dbReference type="PANTHER" id="PTHR24421">
    <property type="entry name" value="NITRATE/NITRITE SENSOR PROTEIN NARX-RELATED"/>
    <property type="match status" value="1"/>
</dbReference>
<keyword evidence="14" id="KW-1185">Reference proteome</keyword>
<dbReference type="InterPro" id="IPR050482">
    <property type="entry name" value="Sensor_HK_TwoCompSys"/>
</dbReference>
<dbReference type="EC" id="2.7.13.3" evidence="2"/>
<keyword evidence="10" id="KW-1133">Transmembrane helix</keyword>
<evidence type="ECO:0000259" key="11">
    <source>
        <dbReference type="Pfam" id="PF02518"/>
    </source>
</evidence>
<comment type="caution">
    <text evidence="13">The sequence shown here is derived from an EMBL/GenBank/DDBJ whole genome shotgun (WGS) entry which is preliminary data.</text>
</comment>
<accession>A0ABP8UBP3</accession>
<keyword evidence="10" id="KW-0812">Transmembrane</keyword>
<evidence type="ECO:0000256" key="2">
    <source>
        <dbReference type="ARBA" id="ARBA00012438"/>
    </source>
</evidence>
<evidence type="ECO:0000259" key="12">
    <source>
        <dbReference type="Pfam" id="PF07730"/>
    </source>
</evidence>
<keyword evidence="5" id="KW-0547">Nucleotide-binding</keyword>
<dbReference type="CDD" id="cd16917">
    <property type="entry name" value="HATPase_UhpB-NarQ-NarX-like"/>
    <property type="match status" value="1"/>
</dbReference>
<dbReference type="InterPro" id="IPR036890">
    <property type="entry name" value="HATPase_C_sf"/>
</dbReference>
<feature type="transmembrane region" description="Helical" evidence="10">
    <location>
        <begin position="59"/>
        <end position="80"/>
    </location>
</feature>
<gene>
    <name evidence="13" type="ORF">GCM10023196_033780</name>
</gene>
<evidence type="ECO:0000256" key="3">
    <source>
        <dbReference type="ARBA" id="ARBA00022553"/>
    </source>
</evidence>
<dbReference type="Gene3D" id="1.20.5.1930">
    <property type="match status" value="1"/>
</dbReference>
<dbReference type="Pfam" id="PF07730">
    <property type="entry name" value="HisKA_3"/>
    <property type="match status" value="1"/>
</dbReference>
<feature type="transmembrane region" description="Helical" evidence="10">
    <location>
        <begin position="101"/>
        <end position="120"/>
    </location>
</feature>
<feature type="transmembrane region" description="Helical" evidence="10">
    <location>
        <begin position="6"/>
        <end position="28"/>
    </location>
</feature>
<evidence type="ECO:0000313" key="14">
    <source>
        <dbReference type="Proteomes" id="UP001501442"/>
    </source>
</evidence>
<feature type="domain" description="Signal transduction histidine kinase subgroup 3 dimerisation and phosphoacceptor" evidence="12">
    <location>
        <begin position="181"/>
        <end position="246"/>
    </location>
</feature>
<evidence type="ECO:0000256" key="1">
    <source>
        <dbReference type="ARBA" id="ARBA00000085"/>
    </source>
</evidence>
<reference evidence="14" key="1">
    <citation type="journal article" date="2019" name="Int. J. Syst. Evol. Microbiol.">
        <title>The Global Catalogue of Microorganisms (GCM) 10K type strain sequencing project: providing services to taxonomists for standard genome sequencing and annotation.</title>
        <authorList>
            <consortium name="The Broad Institute Genomics Platform"/>
            <consortium name="The Broad Institute Genome Sequencing Center for Infectious Disease"/>
            <person name="Wu L."/>
            <person name="Ma J."/>
        </authorList>
    </citation>
    <scope>NUCLEOTIDE SEQUENCE [LARGE SCALE GENOMIC DNA]</scope>
    <source>
        <strain evidence="14">JCM 17939</strain>
    </source>
</reference>
<proteinExistence type="predicted"/>
<keyword evidence="10" id="KW-0472">Membrane</keyword>
<protein>
    <recommendedName>
        <fullName evidence="2">histidine kinase</fullName>
        <ecNumber evidence="2">2.7.13.3</ecNumber>
    </recommendedName>
</protein>
<evidence type="ECO:0000256" key="5">
    <source>
        <dbReference type="ARBA" id="ARBA00022741"/>
    </source>
</evidence>
<keyword evidence="3" id="KW-0597">Phosphoprotein</keyword>
<dbReference type="PANTHER" id="PTHR24421:SF10">
    <property type="entry name" value="NITRATE_NITRITE SENSOR PROTEIN NARQ"/>
    <property type="match status" value="1"/>
</dbReference>
<keyword evidence="8" id="KW-0902">Two-component regulatory system</keyword>
<feature type="transmembrane region" description="Helical" evidence="10">
    <location>
        <begin position="35"/>
        <end position="53"/>
    </location>
</feature>
<evidence type="ECO:0000313" key="13">
    <source>
        <dbReference type="EMBL" id="GAA4626264.1"/>
    </source>
</evidence>
<organism evidence="13 14">
    <name type="scientific">Actinoallomurus vinaceus</name>
    <dbReference type="NCBI Taxonomy" id="1080074"/>
    <lineage>
        <taxon>Bacteria</taxon>
        <taxon>Bacillati</taxon>
        <taxon>Actinomycetota</taxon>
        <taxon>Actinomycetes</taxon>
        <taxon>Streptosporangiales</taxon>
        <taxon>Thermomonosporaceae</taxon>
        <taxon>Actinoallomurus</taxon>
    </lineage>
</organism>
<feature type="domain" description="Histidine kinase/HSP90-like ATPase" evidence="11">
    <location>
        <begin position="295"/>
        <end position="381"/>
    </location>
</feature>
<dbReference type="InterPro" id="IPR011712">
    <property type="entry name" value="Sig_transdc_His_kin_sub3_dim/P"/>
</dbReference>
<keyword evidence="6 13" id="KW-0418">Kinase</keyword>
<dbReference type="GO" id="GO:0016301">
    <property type="term" value="F:kinase activity"/>
    <property type="evidence" value="ECO:0007669"/>
    <property type="project" value="UniProtKB-KW"/>
</dbReference>
<keyword evidence="7" id="KW-0067">ATP-binding</keyword>
<name>A0ABP8UBP3_9ACTN</name>
<evidence type="ECO:0000256" key="6">
    <source>
        <dbReference type="ARBA" id="ARBA00022777"/>
    </source>
</evidence>
<evidence type="ECO:0000256" key="7">
    <source>
        <dbReference type="ARBA" id="ARBA00022840"/>
    </source>
</evidence>
<dbReference type="Pfam" id="PF02518">
    <property type="entry name" value="HATPase_c"/>
    <property type="match status" value="1"/>
</dbReference>
<dbReference type="Proteomes" id="UP001501442">
    <property type="component" value="Unassembled WGS sequence"/>
</dbReference>
<keyword evidence="4" id="KW-0808">Transferase</keyword>
<dbReference type="InterPro" id="IPR003594">
    <property type="entry name" value="HATPase_dom"/>
</dbReference>
<dbReference type="RefSeq" id="WP_345431765.1">
    <property type="nucleotide sequence ID" value="NZ_BAABHK010000004.1"/>
</dbReference>
<dbReference type="SUPFAM" id="SSF55874">
    <property type="entry name" value="ATPase domain of HSP90 chaperone/DNA topoisomerase II/histidine kinase"/>
    <property type="match status" value="1"/>
</dbReference>
<evidence type="ECO:0000256" key="10">
    <source>
        <dbReference type="SAM" id="Phobius"/>
    </source>
</evidence>
<dbReference type="EMBL" id="BAABHK010000004">
    <property type="protein sequence ID" value="GAA4626264.1"/>
    <property type="molecule type" value="Genomic_DNA"/>
</dbReference>
<dbReference type="Gene3D" id="3.30.565.10">
    <property type="entry name" value="Histidine kinase-like ATPase, C-terminal domain"/>
    <property type="match status" value="1"/>
</dbReference>
<feature type="region of interest" description="Disordered" evidence="9">
    <location>
        <begin position="384"/>
        <end position="403"/>
    </location>
</feature>
<evidence type="ECO:0000256" key="9">
    <source>
        <dbReference type="SAM" id="MobiDB-lite"/>
    </source>
</evidence>
<evidence type="ECO:0000256" key="8">
    <source>
        <dbReference type="ARBA" id="ARBA00023012"/>
    </source>
</evidence>